<sequence length="260" mass="28784">MPRGPADFFAVVMSHKMSSTSSLQNAWAFTSPSARASRLKELMALKELHALSDVAEELERLMDAFCADFKLNSLFLGKQERDAGHALGDLQKHDRTGTGVLAIDLLLLEHFTWPLVKFIDCFCGSQELGRLYGLFTELTKINFGALPATWYNSYMPSYPGTSCQACARAPWLILRFHAGIYRTTDRGGDGGFLLGRRARYHHGGSCHDARLGTLVGPGQTQYPYQQSDCVGRSADDESEVLDLFRVGRQRPRSDIRGSGG</sequence>
<evidence type="ECO:0000313" key="2">
    <source>
        <dbReference type="Proteomes" id="UP000192578"/>
    </source>
</evidence>
<protein>
    <submittedName>
        <fullName evidence="1">Uncharacterized protein</fullName>
    </submittedName>
</protein>
<gene>
    <name evidence="1" type="ORF">BV898_12524</name>
</gene>
<dbReference type="AlphaFoldDB" id="A0A1W0WDC9"/>
<accession>A0A1W0WDC9</accession>
<comment type="caution">
    <text evidence="1">The sequence shown here is derived from an EMBL/GenBank/DDBJ whole genome shotgun (WGS) entry which is preliminary data.</text>
</comment>
<dbReference type="Proteomes" id="UP000192578">
    <property type="component" value="Unassembled WGS sequence"/>
</dbReference>
<dbReference type="EMBL" id="MTYJ01000128">
    <property type="protein sequence ID" value="OQV13200.1"/>
    <property type="molecule type" value="Genomic_DNA"/>
</dbReference>
<evidence type="ECO:0000313" key="1">
    <source>
        <dbReference type="EMBL" id="OQV13200.1"/>
    </source>
</evidence>
<proteinExistence type="predicted"/>
<name>A0A1W0WDC9_HYPEX</name>
<keyword evidence="2" id="KW-1185">Reference proteome</keyword>
<organism evidence="1 2">
    <name type="scientific">Hypsibius exemplaris</name>
    <name type="common">Freshwater tardigrade</name>
    <dbReference type="NCBI Taxonomy" id="2072580"/>
    <lineage>
        <taxon>Eukaryota</taxon>
        <taxon>Metazoa</taxon>
        <taxon>Ecdysozoa</taxon>
        <taxon>Tardigrada</taxon>
        <taxon>Eutardigrada</taxon>
        <taxon>Parachela</taxon>
        <taxon>Hypsibioidea</taxon>
        <taxon>Hypsibiidae</taxon>
        <taxon>Hypsibius</taxon>
    </lineage>
</organism>
<reference evidence="2" key="1">
    <citation type="submission" date="2017-01" db="EMBL/GenBank/DDBJ databases">
        <title>Comparative genomics of anhydrobiosis in the tardigrade Hypsibius dujardini.</title>
        <authorList>
            <person name="Yoshida Y."/>
            <person name="Koutsovoulos G."/>
            <person name="Laetsch D."/>
            <person name="Stevens L."/>
            <person name="Kumar S."/>
            <person name="Horikawa D."/>
            <person name="Ishino K."/>
            <person name="Komine S."/>
            <person name="Tomita M."/>
            <person name="Blaxter M."/>
            <person name="Arakawa K."/>
        </authorList>
    </citation>
    <scope>NUCLEOTIDE SEQUENCE [LARGE SCALE GENOMIC DNA]</scope>
    <source>
        <strain evidence="2">Z151</strain>
    </source>
</reference>